<dbReference type="Pfam" id="PF02748">
    <property type="entry name" value="PyrI_C"/>
    <property type="match status" value="1"/>
</dbReference>
<dbReference type="EMBL" id="JXMW01000014">
    <property type="protein sequence ID" value="OQD58480.1"/>
    <property type="molecule type" value="Genomic_DNA"/>
</dbReference>
<comment type="subunit">
    <text evidence="7">Contains catalytic and regulatory chains.</text>
</comment>
<sequence length="153" mass="17447">MKKPEMKVEPIKNGTVIDHITANKSLHVLKILGLPNEDINVTVAMNVSSGKAGRKDIVKIEKRELDSSELDQIALLAPEATINIIRDYKVVEKDKVRFMKELKSIIRCNNPNCITNANEPIESRFHLIKTSPILLRCHYCERLIDAEEIDKQF</sequence>
<evidence type="ECO:0000313" key="11">
    <source>
        <dbReference type="Proteomes" id="UP000191661"/>
    </source>
</evidence>
<evidence type="ECO:0000256" key="3">
    <source>
        <dbReference type="ARBA" id="ARBA00021764"/>
    </source>
</evidence>
<evidence type="ECO:0000256" key="2">
    <source>
        <dbReference type="ARBA" id="ARBA00010498"/>
    </source>
</evidence>
<dbReference type="InterPro" id="IPR002801">
    <property type="entry name" value="Asp_carbamoylTrfase_reg"/>
</dbReference>
<evidence type="ECO:0000256" key="6">
    <source>
        <dbReference type="ARBA" id="ARBA00022975"/>
    </source>
</evidence>
<evidence type="ECO:0000313" key="10">
    <source>
        <dbReference type="EMBL" id="OQD58480.1"/>
    </source>
</evidence>
<dbReference type="Gene3D" id="2.30.30.20">
    <property type="entry name" value="Aspartate carbamoyltransferase regulatory subunit, C-terminal domain"/>
    <property type="match status" value="1"/>
</dbReference>
<name>A0A1V6N169_METAZ</name>
<feature type="binding site" evidence="7">
    <location>
        <position position="140"/>
    </location>
    <ligand>
        <name>Zn(2+)</name>
        <dbReference type="ChEBI" id="CHEBI:29105"/>
    </ligand>
</feature>
<accession>A0A1V6N169</accession>
<dbReference type="InterPro" id="IPR036792">
    <property type="entry name" value="Asp_carbatrfase_reg_C_sf"/>
</dbReference>
<dbReference type="SUPFAM" id="SSF54893">
    <property type="entry name" value="Aspartate carbamoyltransferase, Regulatory-chain, N-terminal domain"/>
    <property type="match status" value="1"/>
</dbReference>
<dbReference type="InterPro" id="IPR020545">
    <property type="entry name" value="Asp_carbamoyltransf_reg_N"/>
</dbReference>
<evidence type="ECO:0000259" key="8">
    <source>
        <dbReference type="Pfam" id="PF01948"/>
    </source>
</evidence>
<protein>
    <recommendedName>
        <fullName evidence="3 7">Aspartate carbamoyltransferase regulatory chain</fullName>
    </recommendedName>
</protein>
<dbReference type="NCBIfam" id="TIGR00240">
    <property type="entry name" value="ATCase_reg"/>
    <property type="match status" value="1"/>
</dbReference>
<dbReference type="InterPro" id="IPR036793">
    <property type="entry name" value="Asp_carbatrfase_reg_N_sf"/>
</dbReference>
<dbReference type="OrthoDB" id="7000at2157"/>
<feature type="domain" description="Aspartate carbamoyltransferase regulatory subunit C-terminal" evidence="9">
    <location>
        <begin position="102"/>
        <end position="149"/>
    </location>
</feature>
<evidence type="ECO:0000256" key="5">
    <source>
        <dbReference type="ARBA" id="ARBA00022833"/>
    </source>
</evidence>
<evidence type="ECO:0000256" key="1">
    <source>
        <dbReference type="ARBA" id="ARBA00002565"/>
    </source>
</evidence>
<comment type="cofactor">
    <cofactor evidence="7">
        <name>Zn(2+)</name>
        <dbReference type="ChEBI" id="CHEBI:29105"/>
    </cofactor>
    <text evidence="7">Binds 1 zinc ion per subunit.</text>
</comment>
<keyword evidence="6 7" id="KW-0665">Pyrimidine biosynthesis</keyword>
<dbReference type="GO" id="GO:0006221">
    <property type="term" value="P:pyrimidine nucleotide biosynthetic process"/>
    <property type="evidence" value="ECO:0007669"/>
    <property type="project" value="UniProtKB-UniRule"/>
</dbReference>
<proteinExistence type="inferred from homology"/>
<dbReference type="GO" id="GO:0009347">
    <property type="term" value="C:aspartate carbamoyltransferase complex"/>
    <property type="evidence" value="ECO:0007669"/>
    <property type="project" value="InterPro"/>
</dbReference>
<evidence type="ECO:0000259" key="9">
    <source>
        <dbReference type="Pfam" id="PF02748"/>
    </source>
</evidence>
<dbReference type="Pfam" id="PF01948">
    <property type="entry name" value="PyrI"/>
    <property type="match status" value="1"/>
</dbReference>
<reference evidence="10 11" key="1">
    <citation type="submission" date="2014-12" db="EMBL/GenBank/DDBJ databases">
        <title>Genome sequence of Methanobrevibacter arboriphilicus DH1, DSM1125.</title>
        <authorList>
            <person name="Poehlein A."/>
            <person name="Thauer R.K."/>
            <person name="Seedorf H."/>
            <person name="Daniel R."/>
        </authorList>
    </citation>
    <scope>NUCLEOTIDE SEQUENCE [LARGE SCALE GENOMIC DNA]</scope>
    <source>
        <strain evidence="10 11">DH1</strain>
    </source>
</reference>
<dbReference type="PANTHER" id="PTHR35805">
    <property type="entry name" value="ASPARTATE CARBAMOYLTRANSFERASE REGULATORY CHAIN"/>
    <property type="match status" value="1"/>
</dbReference>
<keyword evidence="10" id="KW-0808">Transferase</keyword>
<feature type="binding site" evidence="7">
    <location>
        <position position="108"/>
    </location>
    <ligand>
        <name>Zn(2+)</name>
        <dbReference type="ChEBI" id="CHEBI:29105"/>
    </ligand>
</feature>
<keyword evidence="4 7" id="KW-0479">Metal-binding</keyword>
<dbReference type="GO" id="GO:0006207">
    <property type="term" value="P:'de novo' pyrimidine nucleobase biosynthetic process"/>
    <property type="evidence" value="ECO:0007669"/>
    <property type="project" value="InterPro"/>
</dbReference>
<dbReference type="Gene3D" id="3.30.70.140">
    <property type="entry name" value="Aspartate carbamoyltransferase regulatory subunit, N-terminal domain"/>
    <property type="match status" value="1"/>
</dbReference>
<feature type="domain" description="Aspartate carbamoyltransferase regulatory subunit N-terminal" evidence="8">
    <location>
        <begin position="6"/>
        <end position="96"/>
    </location>
</feature>
<evidence type="ECO:0000256" key="4">
    <source>
        <dbReference type="ARBA" id="ARBA00022723"/>
    </source>
</evidence>
<dbReference type="GO" id="GO:0046872">
    <property type="term" value="F:metal ion binding"/>
    <property type="evidence" value="ECO:0007669"/>
    <property type="project" value="UniProtKB-KW"/>
</dbReference>
<gene>
    <name evidence="7 10" type="primary">pyrI</name>
    <name evidence="10" type="ORF">MBBAR_14c00110</name>
</gene>
<organism evidence="10 11">
    <name type="scientific">Methanobrevibacter arboriphilus JCM 13429 = DSM 1125</name>
    <dbReference type="NCBI Taxonomy" id="1300164"/>
    <lineage>
        <taxon>Archaea</taxon>
        <taxon>Methanobacteriati</taxon>
        <taxon>Methanobacteriota</taxon>
        <taxon>Methanomada group</taxon>
        <taxon>Methanobacteria</taxon>
        <taxon>Methanobacteriales</taxon>
        <taxon>Methanobacteriaceae</taxon>
        <taxon>Methanobrevibacter</taxon>
    </lineage>
</organism>
<dbReference type="Proteomes" id="UP000191661">
    <property type="component" value="Unassembled WGS sequence"/>
</dbReference>
<keyword evidence="11" id="KW-1185">Reference proteome</keyword>
<dbReference type="InterPro" id="IPR020542">
    <property type="entry name" value="Asp_carbamoyltrfase_reg_C"/>
</dbReference>
<dbReference type="GO" id="GO:0016740">
    <property type="term" value="F:transferase activity"/>
    <property type="evidence" value="ECO:0007669"/>
    <property type="project" value="UniProtKB-KW"/>
</dbReference>
<feature type="binding site" evidence="7">
    <location>
        <position position="137"/>
    </location>
    <ligand>
        <name>Zn(2+)</name>
        <dbReference type="ChEBI" id="CHEBI:29105"/>
    </ligand>
</feature>
<dbReference type="RefSeq" id="WP_080460625.1">
    <property type="nucleotide sequence ID" value="NZ_JXMW01000014.1"/>
</dbReference>
<keyword evidence="5 7" id="KW-0862">Zinc</keyword>
<dbReference type="AlphaFoldDB" id="A0A1V6N169"/>
<dbReference type="PANTHER" id="PTHR35805:SF1">
    <property type="entry name" value="ASPARTATE CARBAMOYLTRANSFERASE REGULATORY CHAIN"/>
    <property type="match status" value="1"/>
</dbReference>
<feature type="binding site" evidence="7">
    <location>
        <position position="113"/>
    </location>
    <ligand>
        <name>Zn(2+)</name>
        <dbReference type="ChEBI" id="CHEBI:29105"/>
    </ligand>
</feature>
<comment type="caution">
    <text evidence="10">The sequence shown here is derived from an EMBL/GenBank/DDBJ whole genome shotgun (WGS) entry which is preliminary data.</text>
</comment>
<comment type="similarity">
    <text evidence="2 7">Belongs to the PyrI family.</text>
</comment>
<evidence type="ECO:0000256" key="7">
    <source>
        <dbReference type="HAMAP-Rule" id="MF_00002"/>
    </source>
</evidence>
<comment type="function">
    <text evidence="1 7">Involved in allosteric regulation of aspartate carbamoyltransferase.</text>
</comment>
<dbReference type="HAMAP" id="MF_00002">
    <property type="entry name" value="Asp_carb_tr_reg"/>
    <property type="match status" value="1"/>
</dbReference>
<dbReference type="SUPFAM" id="SSF57825">
    <property type="entry name" value="Aspartate carbamoyltransferase, Regulatory-chain, C-terminal domain"/>
    <property type="match status" value="1"/>
</dbReference>